<dbReference type="PROSITE" id="PS50104">
    <property type="entry name" value="TIR"/>
    <property type="match status" value="1"/>
</dbReference>
<dbReference type="OrthoDB" id="1416388at2759"/>
<feature type="domain" description="TIR" evidence="6">
    <location>
        <begin position="7"/>
        <end position="179"/>
    </location>
</feature>
<dbReference type="InterPro" id="IPR036390">
    <property type="entry name" value="WH_DNA-bd_sf"/>
</dbReference>
<dbReference type="Gene3D" id="3.40.50.300">
    <property type="entry name" value="P-loop containing nucleotide triphosphate hydrolases"/>
    <property type="match status" value="1"/>
</dbReference>
<dbReference type="PANTHER" id="PTHR11017:SF431">
    <property type="entry name" value="ADP-RIBOSYL CYCLASE_CYCLIC ADP-RIBOSE HYDROLASE"/>
    <property type="match status" value="1"/>
</dbReference>
<dbReference type="InterPro" id="IPR027417">
    <property type="entry name" value="P-loop_NTPase"/>
</dbReference>
<dbReference type="InterPro" id="IPR000157">
    <property type="entry name" value="TIR_dom"/>
</dbReference>
<dbReference type="KEGG" id="cam:101490896"/>
<dbReference type="SUPFAM" id="SSF46785">
    <property type="entry name" value="Winged helix' DNA-binding domain"/>
    <property type="match status" value="1"/>
</dbReference>
<dbReference type="Pfam" id="PF01582">
    <property type="entry name" value="TIR"/>
    <property type="match status" value="1"/>
</dbReference>
<dbReference type="InterPro" id="IPR044974">
    <property type="entry name" value="Disease_R_plants"/>
</dbReference>
<keyword evidence="7" id="KW-1185">Reference proteome</keyword>
<dbReference type="RefSeq" id="XP_004514296.1">
    <property type="nucleotide sequence ID" value="XM_004514239.3"/>
</dbReference>
<evidence type="ECO:0000256" key="4">
    <source>
        <dbReference type="ARBA" id="ARBA00023027"/>
    </source>
</evidence>
<dbReference type="Gene3D" id="3.80.10.10">
    <property type="entry name" value="Ribonuclease Inhibitor"/>
    <property type="match status" value="2"/>
</dbReference>
<dbReference type="InterPro" id="IPR042197">
    <property type="entry name" value="Apaf_helical"/>
</dbReference>
<dbReference type="PRINTS" id="PR00364">
    <property type="entry name" value="DISEASERSIST"/>
</dbReference>
<evidence type="ECO:0000256" key="5">
    <source>
        <dbReference type="SAM" id="Coils"/>
    </source>
</evidence>
<name>A0A1S2Z3B6_CICAR</name>
<dbReference type="PaxDb" id="3827-XP_004514296.1"/>
<dbReference type="InterPro" id="IPR058192">
    <property type="entry name" value="WHD_ROQ1-like"/>
</dbReference>
<sequence length="1496" mass="169456">MAERASFTYDVFISFRGEDTRYSFTGNLYSALSQRGIQCFFDDKEIRKGVEITPALMKAIKESRICIVVLSKNFAFSSYCLMELTAIQECFEEKKNIRSVLPVFYDVDPSDLRHGKGSFGEALAMHENDEKFKDEKDLLHKWRMALQKVADHGGFTFKLGKSYEYQFIGSIFKEVSLKINRTVLYVADYPVGLESRVLQVNSLLKDRSDDGVVHMVGIHGIGGIGKSTVARAVYNSISDQFEGFCCFLENVRENSCKHGLVHLQETVLSEILGDKEIRLGNVWNGMSIIQQRLSGRKVLLVLDDIDKIEQLQAIAGAPNWFGLGSRVIITTRDYGLLKQHDVKSTYKVEELNDKEARELLYWNAFKTDKVDSRYATILNRAVGYASRLPLALEVIGSNLFGKGEEECKRTLDRYDRFPDKKIKDILKVSYNSLEEDEGNVFLDIACFFNGHKLADVEDILSAHYSVSVKYSIEELIDKSLIKIDGGLVTLHYLIQDMGRDIVREESPHEPGKRSRLWFCEDIVQVLSKNKGTSEIHILILDFPKDEAHLKGPKGEEINWDGEAFNKMNNLRTLIIRNGSFSKGPIHLPNRLRVLKWQGYPLPSLPCYFHPKKLSILELLDSCLKPCEPMQAFSHLRILDFSNSESVTEIPDVSGVQNLEKLSFRHCENLTKVHDSVGRLGNLVILDASGCKNLKTFPPIILTSLEQLNLSHCSILESFPEILGKMEKVTELLIRGSPIKEYPFSILNLTQLRKLELQLCGMVQLPRSIFMLPELSMMHVSSCEGLTLSEQDKGKVVVPKSSNVDHLVLSYCNISNDFLPIGLNFFFNVKDLNLSGNNFITLHAWIKECHLLRNLKMDDCRRLQEIRGIPRKLEKISVKGCTALRCLDLTVLPECTAECCFLKELILDDCGCLREIKGLPPNLDSFSAKGCTALSSQSISMLFKQEWVEAGNKKCFFPGKKIPEWFTHRTRGMSMYFWFRNKFPPIFLCLVIGRGDKKDIKVKFSPRVSVNGNKWSLGCHKVYEFMIETDHVLLLKFEDNEDLVFSDKEWNQVEVSYADHITNNEDSIRQVASYCGIHVLYEQTCSPWDVQFHPPQTMINVNLDSYSMETPQQRVKNDQTFVLSSPVLTLTQPPPTDAEKVLVPQSILPIKRPLEDVRGDTSKCFREDEEVYAITIQNNPPFIERLHEACDDDDDVQLESASSCELQSADSSFNTNGFDSDDPSNCVGRKLSISGVEAISQVSSSNTEVSHSDYPINLVDRKISVNGHATIISEAASLGSIREAINALELLMVKDLSEFSSDHATQSGLHQLLDVLSRRTIEVQEAIGEFKRKAVESCREFQSTVKSMNKLKNYEMRLNRIKQETATSNGRQNELKNSIKNISLAIKDESRRKKELEEEIATLKEQLDTKGRDLDQIVLNLKNKETTLSTYSTNCASLNEQAQKLLEEAEGLLGASSEIKDEGEAAEVKQNSLKSTWSTDITKQLSKIKHNVLGLYE</sequence>
<dbReference type="Pfam" id="PF23282">
    <property type="entry name" value="WHD_ROQ1"/>
    <property type="match status" value="1"/>
</dbReference>
<dbReference type="InterPro" id="IPR032675">
    <property type="entry name" value="LRR_dom_sf"/>
</dbReference>
<dbReference type="SMART" id="SM00255">
    <property type="entry name" value="TIR"/>
    <property type="match status" value="1"/>
</dbReference>
<dbReference type="SUPFAM" id="SSF52540">
    <property type="entry name" value="P-loop containing nucleoside triphosphate hydrolases"/>
    <property type="match status" value="1"/>
</dbReference>
<proteinExistence type="predicted"/>
<dbReference type="Gene3D" id="1.10.8.430">
    <property type="entry name" value="Helical domain of apoptotic protease-activating factors"/>
    <property type="match status" value="1"/>
</dbReference>
<dbReference type="InterPro" id="IPR002182">
    <property type="entry name" value="NB-ARC"/>
</dbReference>
<dbReference type="FunFam" id="3.40.50.10140:FF:000007">
    <property type="entry name" value="Disease resistance protein (TIR-NBS-LRR class)"/>
    <property type="match status" value="1"/>
</dbReference>
<dbReference type="GO" id="GO:0043531">
    <property type="term" value="F:ADP binding"/>
    <property type="evidence" value="ECO:0007669"/>
    <property type="project" value="InterPro"/>
</dbReference>
<keyword evidence="4" id="KW-0520">NAD</keyword>
<dbReference type="InterPro" id="IPR058546">
    <property type="entry name" value="RPS4B/Roq1-like_LRR"/>
</dbReference>
<dbReference type="Proteomes" id="UP000087171">
    <property type="component" value="Unplaced"/>
</dbReference>
<dbReference type="PANTHER" id="PTHR11017">
    <property type="entry name" value="LEUCINE-RICH REPEAT-CONTAINING PROTEIN"/>
    <property type="match status" value="1"/>
</dbReference>
<dbReference type="Pfam" id="PF00931">
    <property type="entry name" value="NB-ARC"/>
    <property type="match status" value="1"/>
</dbReference>
<evidence type="ECO:0000256" key="3">
    <source>
        <dbReference type="ARBA" id="ARBA00022821"/>
    </source>
</evidence>
<keyword evidence="3" id="KW-0611">Plant defense</keyword>
<evidence type="ECO:0000313" key="7">
    <source>
        <dbReference type="Proteomes" id="UP000087171"/>
    </source>
</evidence>
<dbReference type="GO" id="GO:0006952">
    <property type="term" value="P:defense response"/>
    <property type="evidence" value="ECO:0007669"/>
    <property type="project" value="UniProtKB-KW"/>
</dbReference>
<dbReference type="Gene3D" id="3.40.50.10140">
    <property type="entry name" value="Toll/interleukin-1 receptor homology (TIR) domain"/>
    <property type="match status" value="1"/>
</dbReference>
<dbReference type="InterPro" id="IPR035897">
    <property type="entry name" value="Toll_tir_struct_dom_sf"/>
</dbReference>
<dbReference type="Pfam" id="PF23286">
    <property type="entry name" value="LRR_13"/>
    <property type="match status" value="1"/>
</dbReference>
<keyword evidence="1" id="KW-0433">Leucine-rich repeat</keyword>
<organism evidence="7 8">
    <name type="scientific">Cicer arietinum</name>
    <name type="common">Chickpea</name>
    <name type="synonym">Garbanzo</name>
    <dbReference type="NCBI Taxonomy" id="3827"/>
    <lineage>
        <taxon>Eukaryota</taxon>
        <taxon>Viridiplantae</taxon>
        <taxon>Streptophyta</taxon>
        <taxon>Embryophyta</taxon>
        <taxon>Tracheophyta</taxon>
        <taxon>Spermatophyta</taxon>
        <taxon>Magnoliopsida</taxon>
        <taxon>eudicotyledons</taxon>
        <taxon>Gunneridae</taxon>
        <taxon>Pentapetalae</taxon>
        <taxon>rosids</taxon>
        <taxon>fabids</taxon>
        <taxon>Fabales</taxon>
        <taxon>Fabaceae</taxon>
        <taxon>Papilionoideae</taxon>
        <taxon>50 kb inversion clade</taxon>
        <taxon>NPAAA clade</taxon>
        <taxon>Hologalegina</taxon>
        <taxon>IRL clade</taxon>
        <taxon>Cicereae</taxon>
        <taxon>Cicer</taxon>
    </lineage>
</organism>
<feature type="coiled-coil region" evidence="5">
    <location>
        <begin position="1343"/>
        <end position="1454"/>
    </location>
</feature>
<accession>A0A1S2Z3B6</accession>
<protein>
    <submittedName>
        <fullName evidence="8">TMV resistance protein N-like isoform X1</fullName>
    </submittedName>
</protein>
<dbReference type="SUPFAM" id="SSF52200">
    <property type="entry name" value="Toll/Interleukin receptor TIR domain"/>
    <property type="match status" value="1"/>
</dbReference>
<evidence type="ECO:0000256" key="2">
    <source>
        <dbReference type="ARBA" id="ARBA00022737"/>
    </source>
</evidence>
<dbReference type="eggNOG" id="ENOG502R4BG">
    <property type="taxonomic scope" value="Eukaryota"/>
</dbReference>
<evidence type="ECO:0000259" key="6">
    <source>
        <dbReference type="PROSITE" id="PS50104"/>
    </source>
</evidence>
<dbReference type="SUPFAM" id="SSF52058">
    <property type="entry name" value="L domain-like"/>
    <property type="match status" value="1"/>
</dbReference>
<evidence type="ECO:0000313" key="8">
    <source>
        <dbReference type="RefSeq" id="XP_004514296.1"/>
    </source>
</evidence>
<keyword evidence="2" id="KW-0677">Repeat</keyword>
<dbReference type="GO" id="GO:0007165">
    <property type="term" value="P:signal transduction"/>
    <property type="evidence" value="ECO:0007669"/>
    <property type="project" value="InterPro"/>
</dbReference>
<reference evidence="8" key="1">
    <citation type="submission" date="2025-08" db="UniProtKB">
        <authorList>
            <consortium name="RefSeq"/>
        </authorList>
    </citation>
    <scope>IDENTIFICATION</scope>
    <source>
        <tissue evidence="8">Etiolated seedlings</tissue>
    </source>
</reference>
<dbReference type="GeneID" id="101490896"/>
<evidence type="ECO:0000256" key="1">
    <source>
        <dbReference type="ARBA" id="ARBA00022614"/>
    </source>
</evidence>
<gene>
    <name evidence="8" type="primary">LOC101490896</name>
</gene>
<keyword evidence="5" id="KW-0175">Coiled coil</keyword>